<keyword evidence="8" id="KW-1185">Reference proteome</keyword>
<dbReference type="InterPro" id="IPR032199">
    <property type="entry name" value="RMI1_C"/>
</dbReference>
<protein>
    <recommendedName>
        <fullName evidence="2">RecQ-mediated genome instability protein 1</fullName>
    </recommendedName>
    <alternativeName>
        <fullName evidence="3">BLM-associated protein of 75 kDa homolog</fullName>
    </alternativeName>
</protein>
<feature type="compositionally biased region" description="Pro residues" evidence="4">
    <location>
        <begin position="99"/>
        <end position="126"/>
    </location>
</feature>
<feature type="domain" description="RecQ-mediated genome instability protein 1 C-terminal OB-fold" evidence="6">
    <location>
        <begin position="610"/>
        <end position="754"/>
    </location>
</feature>
<dbReference type="Pfam" id="PF08585">
    <property type="entry name" value="RMI1_N_C"/>
    <property type="match status" value="1"/>
</dbReference>
<feature type="compositionally biased region" description="Low complexity" evidence="4">
    <location>
        <begin position="21"/>
        <end position="38"/>
    </location>
</feature>
<dbReference type="Pfam" id="PF16099">
    <property type="entry name" value="RMI1_C"/>
    <property type="match status" value="1"/>
</dbReference>
<dbReference type="InterPro" id="IPR042470">
    <property type="entry name" value="RMI1_N_C_sf"/>
</dbReference>
<dbReference type="GO" id="GO:0016604">
    <property type="term" value="C:nuclear body"/>
    <property type="evidence" value="ECO:0007669"/>
    <property type="project" value="TreeGrafter"/>
</dbReference>
<feature type="region of interest" description="Disordered" evidence="4">
    <location>
        <begin position="1"/>
        <end position="186"/>
    </location>
</feature>
<comment type="caution">
    <text evidence="7">The sequence shown here is derived from an EMBL/GenBank/DDBJ whole genome shotgun (WGS) entry which is preliminary data.</text>
</comment>
<accession>A0A835ETS6</accession>
<evidence type="ECO:0000256" key="4">
    <source>
        <dbReference type="SAM" id="MobiDB-lite"/>
    </source>
</evidence>
<feature type="compositionally biased region" description="Pro residues" evidence="4">
    <location>
        <begin position="44"/>
        <end position="60"/>
    </location>
</feature>
<evidence type="ECO:0000256" key="1">
    <source>
        <dbReference type="ARBA" id="ARBA00006395"/>
    </source>
</evidence>
<reference evidence="7" key="1">
    <citation type="submission" date="2020-07" db="EMBL/GenBank/DDBJ databases">
        <title>Genome sequence and genetic diversity analysis of an under-domesticated orphan crop, white fonio (Digitaria exilis).</title>
        <authorList>
            <person name="Bennetzen J.L."/>
            <person name="Chen S."/>
            <person name="Ma X."/>
            <person name="Wang X."/>
            <person name="Yssel A.E.J."/>
            <person name="Chaluvadi S.R."/>
            <person name="Johnson M."/>
            <person name="Gangashetty P."/>
            <person name="Hamidou F."/>
            <person name="Sanogo M.D."/>
            <person name="Zwaenepoel A."/>
            <person name="Wallace J."/>
            <person name="Van De Peer Y."/>
            <person name="Van Deynze A."/>
        </authorList>
    </citation>
    <scope>NUCLEOTIDE SEQUENCE</scope>
    <source>
        <tissue evidence="7">Leaves</tissue>
    </source>
</reference>
<dbReference type="GO" id="GO:0031422">
    <property type="term" value="C:RecQ family helicase-topoisomerase III complex"/>
    <property type="evidence" value="ECO:0007669"/>
    <property type="project" value="TreeGrafter"/>
</dbReference>
<dbReference type="PANTHER" id="PTHR14790:SF15">
    <property type="entry name" value="RECQ-MEDIATED GENOME INSTABILITY PROTEIN 1"/>
    <property type="match status" value="1"/>
</dbReference>
<dbReference type="GO" id="GO:0000724">
    <property type="term" value="P:double-strand break repair via homologous recombination"/>
    <property type="evidence" value="ECO:0007669"/>
    <property type="project" value="TreeGrafter"/>
</dbReference>
<feature type="domain" description="RecQ mediated genome instability protein 1 OB-fold" evidence="5">
    <location>
        <begin position="245"/>
        <end position="355"/>
    </location>
</feature>
<dbReference type="Gene3D" id="2.40.50.770">
    <property type="entry name" value="RecQ-mediated genome instability protein Rmi1, C-terminal domain"/>
    <property type="match status" value="1"/>
</dbReference>
<dbReference type="PRINTS" id="PR01217">
    <property type="entry name" value="PRICHEXTENSN"/>
</dbReference>
<evidence type="ECO:0000259" key="6">
    <source>
        <dbReference type="Pfam" id="PF16099"/>
    </source>
</evidence>
<proteinExistence type="inferred from homology"/>
<dbReference type="AlphaFoldDB" id="A0A835ETS6"/>
<gene>
    <name evidence="7" type="ORF">HU200_027023</name>
</gene>
<dbReference type="PANTHER" id="PTHR14790">
    <property type="entry name" value="RECQ-MEDIATED GENOME INSTABILITY PROTEIN 1 RMI1"/>
    <property type="match status" value="1"/>
</dbReference>
<dbReference type="Proteomes" id="UP000636709">
    <property type="component" value="Unassembled WGS sequence"/>
</dbReference>
<organism evidence="7 8">
    <name type="scientific">Digitaria exilis</name>
    <dbReference type="NCBI Taxonomy" id="1010633"/>
    <lineage>
        <taxon>Eukaryota</taxon>
        <taxon>Viridiplantae</taxon>
        <taxon>Streptophyta</taxon>
        <taxon>Embryophyta</taxon>
        <taxon>Tracheophyta</taxon>
        <taxon>Spermatophyta</taxon>
        <taxon>Magnoliopsida</taxon>
        <taxon>Liliopsida</taxon>
        <taxon>Poales</taxon>
        <taxon>Poaceae</taxon>
        <taxon>PACMAD clade</taxon>
        <taxon>Panicoideae</taxon>
        <taxon>Panicodae</taxon>
        <taxon>Paniceae</taxon>
        <taxon>Anthephorinae</taxon>
        <taxon>Digitaria</taxon>
    </lineage>
</organism>
<dbReference type="InterPro" id="IPR013894">
    <property type="entry name" value="RMI1_OB"/>
</dbReference>
<dbReference type="SMART" id="SM01161">
    <property type="entry name" value="DUF1767"/>
    <property type="match status" value="1"/>
</dbReference>
<dbReference type="OrthoDB" id="341511at2759"/>
<dbReference type="GO" id="GO:0000712">
    <property type="term" value="P:resolution of meiotic recombination intermediates"/>
    <property type="evidence" value="ECO:0007669"/>
    <property type="project" value="TreeGrafter"/>
</dbReference>
<dbReference type="GO" id="GO:0000166">
    <property type="term" value="F:nucleotide binding"/>
    <property type="evidence" value="ECO:0007669"/>
    <property type="project" value="InterPro"/>
</dbReference>
<comment type="similarity">
    <text evidence="1">Belongs to the RMI1 family.</text>
</comment>
<evidence type="ECO:0000313" key="7">
    <source>
        <dbReference type="EMBL" id="KAF8715384.1"/>
    </source>
</evidence>
<dbReference type="EMBL" id="JACEFO010001732">
    <property type="protein sequence ID" value="KAF8715384.1"/>
    <property type="molecule type" value="Genomic_DNA"/>
</dbReference>
<dbReference type="FunFam" id="2.40.50.770:FF:000004">
    <property type="entry name" value="RecQ-mediated instability protein (DUF1767)"/>
    <property type="match status" value="1"/>
</dbReference>
<dbReference type="SUPFAM" id="SSF81995">
    <property type="entry name" value="beta-sandwich domain of Sec23/24"/>
    <property type="match status" value="1"/>
</dbReference>
<evidence type="ECO:0000313" key="8">
    <source>
        <dbReference type="Proteomes" id="UP000636709"/>
    </source>
</evidence>
<evidence type="ECO:0000256" key="3">
    <source>
        <dbReference type="ARBA" id="ARBA00077519"/>
    </source>
</evidence>
<sequence>MRRRNQIVDSDSDEEGGEVTPASASASASVAASVASGSGSVGGPSPPNPGPVQVPFPSLSPSPDTVVISDDDEVEDPDEIVDSDGDSPIVDAPEVISSPTPPAPAPTPPPTTTPFRTPVPTPPPAPTSTSTPTPTPTPPPPAPPPTTTPFRSATPTPQPARTPTPTPPSTAHPHPSPPPSALSGRLRPVDEFLRRLGLRLRPEWLESCAAGIPGFDGLGGAEVQARRCFEQFVFADMNRCGAGVLPEGVGSMHAAVLDGPFVLQVDEIVNVSVPLKGRYHDAHAGPKRCLKLSMTDGIQHIYGMEYRPVKDLAVLAPAGLKIVIKNVHIRRGVLMIVPEVIEILGGVVDELEAARDRLVSEVNKPPRGKRKQGGLPLSSRTTLAAWPCSTNVTNGGEQGISMPRAANFSHLTGLGTTRLSSTIVTSRGEQGIAMPRAVNSTHPTGLGNAFRVGRTTETVVEDHVSPPVVVNTAQGQIQDVQEINMEDLSTYHTREDTCTSSHTVNEYDRTHIIERSTQTIIEGCVGPPIRSNNAHEQIQCVHEISMQEQATAFGTIERISSVSSPFGYVSQHGSHIIADTAANDVEAAQSPNVDVINQKEHSFILSGKNEKPFTYICSMLADWGRQPVTKASIQGKIKGVFTSVKCFQFRQRTKYELYVYIDDGSSISEAIVHHDIVKKVLGLSPGELTAALAGVFEFTSTSEVIETVKGFQRFLAKFEGMMLIECNKDSSIPIIRDLDDGCSSSNAWLLLRRLKTFSSRRKLWNLDAMDTTP</sequence>
<evidence type="ECO:0000259" key="5">
    <source>
        <dbReference type="Pfam" id="PF08585"/>
    </source>
</evidence>
<evidence type="ECO:0000256" key="2">
    <source>
        <dbReference type="ARBA" id="ARBA00018987"/>
    </source>
</evidence>
<feature type="compositionally biased region" description="Acidic residues" evidence="4">
    <location>
        <begin position="69"/>
        <end position="85"/>
    </location>
</feature>
<name>A0A835ETS6_9POAL</name>
<feature type="compositionally biased region" description="Pro residues" evidence="4">
    <location>
        <begin position="156"/>
        <end position="180"/>
    </location>
</feature>
<feature type="compositionally biased region" description="Pro residues" evidence="4">
    <location>
        <begin position="133"/>
        <end position="147"/>
    </location>
</feature>